<reference evidence="1" key="1">
    <citation type="journal article" date="2015" name="Nature">
        <title>Complex archaea that bridge the gap between prokaryotes and eukaryotes.</title>
        <authorList>
            <person name="Spang A."/>
            <person name="Saw J.H."/>
            <person name="Jorgensen S.L."/>
            <person name="Zaremba-Niedzwiedzka K."/>
            <person name="Martijn J."/>
            <person name="Lind A.E."/>
            <person name="van Eijk R."/>
            <person name="Schleper C."/>
            <person name="Guy L."/>
            <person name="Ettema T.J."/>
        </authorList>
    </citation>
    <scope>NUCLEOTIDE SEQUENCE</scope>
</reference>
<protein>
    <submittedName>
        <fullName evidence="1">Uncharacterized protein</fullName>
    </submittedName>
</protein>
<dbReference type="EMBL" id="LAZR01060975">
    <property type="protein sequence ID" value="KKK64552.1"/>
    <property type="molecule type" value="Genomic_DNA"/>
</dbReference>
<dbReference type="AlphaFoldDB" id="A0A0F8X610"/>
<evidence type="ECO:0000313" key="1">
    <source>
        <dbReference type="EMBL" id="KKK64552.1"/>
    </source>
</evidence>
<feature type="non-terminal residue" evidence="1">
    <location>
        <position position="1"/>
    </location>
</feature>
<accession>A0A0F8X610</accession>
<organism evidence="1">
    <name type="scientific">marine sediment metagenome</name>
    <dbReference type="NCBI Taxonomy" id="412755"/>
    <lineage>
        <taxon>unclassified sequences</taxon>
        <taxon>metagenomes</taxon>
        <taxon>ecological metagenomes</taxon>
    </lineage>
</organism>
<proteinExistence type="predicted"/>
<sequence>HKASQERHAESTRILQDRYIRKSTAADRALKIIEAAQTETGADPVESKRVVEELKSTMHPESASYAPPVQRAEATEDQQVVINSFLNEKDMTVAEGDKFGVWIKTESPNIMSPIEQAKAYTDLDGFLRLAHISWKEDVDKKNDKQVGDAVGAVKAVKQVQKAAARAALATTTAPKNQVVTKSTGTDVTKFTDNDVSALFKASVEEHL</sequence>
<gene>
    <name evidence="1" type="ORF">LCGC14_2983060</name>
</gene>
<name>A0A0F8X610_9ZZZZ</name>
<comment type="caution">
    <text evidence="1">The sequence shown here is derived from an EMBL/GenBank/DDBJ whole genome shotgun (WGS) entry which is preliminary data.</text>
</comment>